<proteinExistence type="predicted"/>
<dbReference type="OrthoDB" id="1109907at2759"/>
<sequence>MVFHVSPFGPSCCDIQYTAPNVPAATHGTTVSVLRLFLWAKRARIGRLTTSKVEEVRHDNKCRIGDLFAINVVGDGMSSPLLCVYAPTKEIPEVDMHVQQLDQFVKKSNEDRSKIN</sequence>
<evidence type="ECO:0000313" key="2">
    <source>
        <dbReference type="Proteomes" id="UP000886595"/>
    </source>
</evidence>
<dbReference type="AlphaFoldDB" id="A0A8X7VGV6"/>
<protein>
    <submittedName>
        <fullName evidence="1">Uncharacterized protein</fullName>
    </submittedName>
</protein>
<keyword evidence="2" id="KW-1185">Reference proteome</keyword>
<name>A0A8X7VGV6_BRACI</name>
<reference evidence="1 2" key="1">
    <citation type="submission" date="2020-02" db="EMBL/GenBank/DDBJ databases">
        <authorList>
            <person name="Ma Q."/>
            <person name="Huang Y."/>
            <person name="Song X."/>
            <person name="Pei D."/>
        </authorList>
    </citation>
    <scope>NUCLEOTIDE SEQUENCE [LARGE SCALE GENOMIC DNA]</scope>
    <source>
        <strain evidence="1">Sxm20200214</strain>
        <tissue evidence="1">Leaf</tissue>
    </source>
</reference>
<comment type="caution">
    <text evidence="1">The sequence shown here is derived from an EMBL/GenBank/DDBJ whole genome shotgun (WGS) entry which is preliminary data.</text>
</comment>
<organism evidence="1 2">
    <name type="scientific">Brassica carinata</name>
    <name type="common">Ethiopian mustard</name>
    <name type="synonym">Abyssinian cabbage</name>
    <dbReference type="NCBI Taxonomy" id="52824"/>
    <lineage>
        <taxon>Eukaryota</taxon>
        <taxon>Viridiplantae</taxon>
        <taxon>Streptophyta</taxon>
        <taxon>Embryophyta</taxon>
        <taxon>Tracheophyta</taxon>
        <taxon>Spermatophyta</taxon>
        <taxon>Magnoliopsida</taxon>
        <taxon>eudicotyledons</taxon>
        <taxon>Gunneridae</taxon>
        <taxon>Pentapetalae</taxon>
        <taxon>rosids</taxon>
        <taxon>malvids</taxon>
        <taxon>Brassicales</taxon>
        <taxon>Brassicaceae</taxon>
        <taxon>Brassiceae</taxon>
        <taxon>Brassica</taxon>
    </lineage>
</organism>
<dbReference type="EMBL" id="JAAMPC010000005">
    <property type="protein sequence ID" value="KAG2310997.1"/>
    <property type="molecule type" value="Genomic_DNA"/>
</dbReference>
<gene>
    <name evidence="1" type="ORF">Bca52824_022554</name>
</gene>
<evidence type="ECO:0000313" key="1">
    <source>
        <dbReference type="EMBL" id="KAG2310997.1"/>
    </source>
</evidence>
<accession>A0A8X7VGV6</accession>
<dbReference type="Proteomes" id="UP000886595">
    <property type="component" value="Unassembled WGS sequence"/>
</dbReference>